<dbReference type="EMBL" id="CAAALY010014592">
    <property type="protein sequence ID" value="VEL12373.1"/>
    <property type="molecule type" value="Genomic_DNA"/>
</dbReference>
<protein>
    <submittedName>
        <fullName evidence="5">Uncharacterized protein</fullName>
    </submittedName>
</protein>
<evidence type="ECO:0000313" key="5">
    <source>
        <dbReference type="EMBL" id="VEL12373.1"/>
    </source>
</evidence>
<evidence type="ECO:0000256" key="2">
    <source>
        <dbReference type="ARBA" id="ARBA00022737"/>
    </source>
</evidence>
<accession>A0A448WI60</accession>
<dbReference type="InterPro" id="IPR002110">
    <property type="entry name" value="Ankyrin_rpt"/>
</dbReference>
<evidence type="ECO:0000256" key="4">
    <source>
        <dbReference type="PROSITE-ProRule" id="PRU00023"/>
    </source>
</evidence>
<dbReference type="Gene3D" id="1.25.40.20">
    <property type="entry name" value="Ankyrin repeat-containing domain"/>
    <property type="match status" value="1"/>
</dbReference>
<dbReference type="Pfam" id="PF12796">
    <property type="entry name" value="Ank_2"/>
    <property type="match status" value="1"/>
</dbReference>
<keyword evidence="2" id="KW-0677">Repeat</keyword>
<dbReference type="PROSITE" id="PS50297">
    <property type="entry name" value="ANK_REP_REGION"/>
    <property type="match status" value="2"/>
</dbReference>
<feature type="repeat" description="ANK" evidence="4">
    <location>
        <begin position="48"/>
        <end position="81"/>
    </location>
</feature>
<dbReference type="GO" id="GO:0019208">
    <property type="term" value="F:phosphatase regulator activity"/>
    <property type="evidence" value="ECO:0007669"/>
    <property type="project" value="TreeGrafter"/>
</dbReference>
<keyword evidence="6" id="KW-1185">Reference proteome</keyword>
<proteinExistence type="inferred from homology"/>
<dbReference type="OrthoDB" id="19014at2759"/>
<organism evidence="5 6">
    <name type="scientific">Protopolystoma xenopodis</name>
    <dbReference type="NCBI Taxonomy" id="117903"/>
    <lineage>
        <taxon>Eukaryota</taxon>
        <taxon>Metazoa</taxon>
        <taxon>Spiralia</taxon>
        <taxon>Lophotrochozoa</taxon>
        <taxon>Platyhelminthes</taxon>
        <taxon>Monogenea</taxon>
        <taxon>Polyopisthocotylea</taxon>
        <taxon>Polystomatidea</taxon>
        <taxon>Polystomatidae</taxon>
        <taxon>Protopolystoma</taxon>
    </lineage>
</organism>
<feature type="repeat" description="ANK" evidence="4">
    <location>
        <begin position="82"/>
        <end position="114"/>
    </location>
</feature>
<dbReference type="SMART" id="SM00248">
    <property type="entry name" value="ANK"/>
    <property type="match status" value="2"/>
</dbReference>
<gene>
    <name evidence="5" type="ORF">PXEA_LOCUS5813</name>
</gene>
<evidence type="ECO:0000313" key="6">
    <source>
        <dbReference type="Proteomes" id="UP000784294"/>
    </source>
</evidence>
<dbReference type="SUPFAM" id="SSF48403">
    <property type="entry name" value="Ankyrin repeat"/>
    <property type="match status" value="1"/>
</dbReference>
<reference evidence="5" key="1">
    <citation type="submission" date="2018-11" db="EMBL/GenBank/DDBJ databases">
        <authorList>
            <consortium name="Pathogen Informatics"/>
        </authorList>
    </citation>
    <scope>NUCLEOTIDE SEQUENCE</scope>
</reference>
<dbReference type="InterPro" id="IPR051226">
    <property type="entry name" value="PP1_Regulatory_Subunit"/>
</dbReference>
<dbReference type="PANTHER" id="PTHR24179">
    <property type="entry name" value="PROTEIN PHOSPHATASE 1 REGULATORY SUBUNIT 12"/>
    <property type="match status" value="1"/>
</dbReference>
<evidence type="ECO:0000256" key="1">
    <source>
        <dbReference type="ARBA" id="ARBA00022473"/>
    </source>
</evidence>
<comment type="similarity">
    <text evidence="3">Belongs to the NRARP family.</text>
</comment>
<dbReference type="PANTHER" id="PTHR24179:SF21">
    <property type="entry name" value="MYOSIN BINDING SUBUNIT, ISOFORM O"/>
    <property type="match status" value="1"/>
</dbReference>
<keyword evidence="4" id="KW-0040">ANK repeat</keyword>
<name>A0A448WI60_9PLAT</name>
<sequence>MSSSSDDVHHTVDEISARFRLKRGRMSWGLRRRERHIKARRGLLDPRTGATPLHVAASKDYSDVIEALLKVPGVEVDAVDADGWTPLHAAAHWSKENAARLLAGAGASFDRLTLAVGCLFYQTFLINS</sequence>
<dbReference type="PROSITE" id="PS50088">
    <property type="entry name" value="ANK_REPEAT"/>
    <property type="match status" value="2"/>
</dbReference>
<dbReference type="GO" id="GO:0005737">
    <property type="term" value="C:cytoplasm"/>
    <property type="evidence" value="ECO:0007669"/>
    <property type="project" value="TreeGrafter"/>
</dbReference>
<dbReference type="Proteomes" id="UP000784294">
    <property type="component" value="Unassembled WGS sequence"/>
</dbReference>
<evidence type="ECO:0000256" key="3">
    <source>
        <dbReference type="ARBA" id="ARBA00038386"/>
    </source>
</evidence>
<dbReference type="AlphaFoldDB" id="A0A448WI60"/>
<dbReference type="InterPro" id="IPR036770">
    <property type="entry name" value="Ankyrin_rpt-contain_sf"/>
</dbReference>
<comment type="caution">
    <text evidence="5">The sequence shown here is derived from an EMBL/GenBank/DDBJ whole genome shotgun (WGS) entry which is preliminary data.</text>
</comment>
<keyword evidence="1" id="KW-0217">Developmental protein</keyword>
<dbReference type="GO" id="GO:0004857">
    <property type="term" value="F:enzyme inhibitor activity"/>
    <property type="evidence" value="ECO:0007669"/>
    <property type="project" value="TreeGrafter"/>
</dbReference>